<dbReference type="GO" id="GO:0006865">
    <property type="term" value="P:amino acid transport"/>
    <property type="evidence" value="ECO:0007669"/>
    <property type="project" value="UniProtKB-KW"/>
</dbReference>
<proteinExistence type="inferred from homology"/>
<evidence type="ECO:0000256" key="10">
    <source>
        <dbReference type="SAM" id="Phobius"/>
    </source>
</evidence>
<keyword evidence="9 10" id="KW-0472">Membrane</keyword>
<dbReference type="GO" id="GO:0055085">
    <property type="term" value="P:transmembrane transport"/>
    <property type="evidence" value="ECO:0007669"/>
    <property type="project" value="InterPro"/>
</dbReference>
<accession>A0A7X0MJN9</accession>
<dbReference type="EMBL" id="JACHCC010000005">
    <property type="protein sequence ID" value="MBB6499820.1"/>
    <property type="molecule type" value="Genomic_DNA"/>
</dbReference>
<feature type="transmembrane region" description="Helical" evidence="10">
    <location>
        <begin position="21"/>
        <end position="39"/>
    </location>
</feature>
<evidence type="ECO:0000313" key="12">
    <source>
        <dbReference type="EMBL" id="MBB6499820.1"/>
    </source>
</evidence>
<dbReference type="Gene3D" id="1.20.1740.10">
    <property type="entry name" value="Amino acid/polyamine transporter I"/>
    <property type="match status" value="1"/>
</dbReference>
<keyword evidence="4" id="KW-1003">Cell membrane</keyword>
<sequence length="480" mass="52977">MKEVNEKPEGQKLKRGLQNRHIQLIALGGAIGTGLFLGIGPAAVLAGPSVILGYALAGIIAFFIMRQLGEMVVEEPVSGSFSHFAYKYWGTFAGFASGWNYWVLYILVSMSELTAIGIYVHFWWPTIPLWTSSLFFFVAINAINLTSVKVYGEVEFWFSIIKVAAIIAMILFGIYLLVSGTGGEQASVQNLWNDGGFFAKGLFSSDGKGGFQGLFAAIALIMFSFGGLELIGITAAEAENPEKTIPKATNQVIYRILIFYVGALVILFALSPWKNITTDSSPFVTVFESLKGFQFNLLGKTVYFTSVIANVLNVIVLTAALSVYNSCVYSNSRMLFGLAQQGNAPAFLSKLNRNHVPIMAIMVSGLFAAICIIINKVIPDKALEILMSLVVSSLIINWLMISITHLKFRKQKQKDQVKTKFPSFIYPLSNYICLVFLVGILVMMWITGMKMPVELIPGWLVLLYLCYLLVMRNKKKNSAV</sequence>
<protein>
    <submittedName>
        <fullName evidence="12">Aromatic amino acid transport protein AroP</fullName>
    </submittedName>
</protein>
<feature type="transmembrane region" description="Helical" evidence="10">
    <location>
        <begin position="156"/>
        <end position="178"/>
    </location>
</feature>
<feature type="transmembrane region" description="Helical" evidence="10">
    <location>
        <begin position="45"/>
        <end position="65"/>
    </location>
</feature>
<comment type="caution">
    <text evidence="12">The sequence shown here is derived from an EMBL/GenBank/DDBJ whole genome shotgun (WGS) entry which is preliminary data.</text>
</comment>
<evidence type="ECO:0000256" key="6">
    <source>
        <dbReference type="ARBA" id="ARBA00022692"/>
    </source>
</evidence>
<evidence type="ECO:0000256" key="8">
    <source>
        <dbReference type="ARBA" id="ARBA00022989"/>
    </source>
</evidence>
<dbReference type="PANTHER" id="PTHR43495:SF4">
    <property type="entry name" value="AROMATIC AMINO ACID TRANSPORT PROTEIN AROP"/>
    <property type="match status" value="1"/>
</dbReference>
<dbReference type="FunFam" id="1.20.1740.10:FF:000001">
    <property type="entry name" value="Amino acid permease"/>
    <property type="match status" value="1"/>
</dbReference>
<dbReference type="GO" id="GO:0005886">
    <property type="term" value="C:plasma membrane"/>
    <property type="evidence" value="ECO:0007669"/>
    <property type="project" value="UniProtKB-SubCell"/>
</dbReference>
<feature type="transmembrane region" description="Helical" evidence="10">
    <location>
        <begin position="452"/>
        <end position="470"/>
    </location>
</feature>
<comment type="subcellular location">
    <subcellularLocation>
        <location evidence="1">Cell inner membrane</location>
        <topology evidence="1">Multi-pass membrane protein</topology>
    </subcellularLocation>
</comment>
<feature type="transmembrane region" description="Helical" evidence="10">
    <location>
        <begin position="302"/>
        <end position="324"/>
    </location>
</feature>
<feature type="transmembrane region" description="Helical" evidence="10">
    <location>
        <begin position="252"/>
        <end position="273"/>
    </location>
</feature>
<evidence type="ECO:0000256" key="1">
    <source>
        <dbReference type="ARBA" id="ARBA00004429"/>
    </source>
</evidence>
<keyword evidence="6 10" id="KW-0812">Transmembrane</keyword>
<keyword evidence="7" id="KW-0029">Amino-acid transport</keyword>
<dbReference type="Proteomes" id="UP000521017">
    <property type="component" value="Unassembled WGS sequence"/>
</dbReference>
<dbReference type="RefSeq" id="WP_184624551.1">
    <property type="nucleotide sequence ID" value="NZ_JACHCC010000005.1"/>
</dbReference>
<feature type="transmembrane region" description="Helical" evidence="10">
    <location>
        <begin position="211"/>
        <end position="231"/>
    </location>
</feature>
<dbReference type="Pfam" id="PF00324">
    <property type="entry name" value="AA_permease"/>
    <property type="match status" value="1"/>
</dbReference>
<feature type="transmembrane region" description="Helical" evidence="10">
    <location>
        <begin position="424"/>
        <end position="446"/>
    </location>
</feature>
<keyword evidence="8 10" id="KW-1133">Transmembrane helix</keyword>
<dbReference type="InterPro" id="IPR004841">
    <property type="entry name" value="AA-permease/SLC12A_dom"/>
</dbReference>
<name>A0A7X0MJN9_9SPHI</name>
<feature type="transmembrane region" description="Helical" evidence="10">
    <location>
        <begin position="86"/>
        <end position="107"/>
    </location>
</feature>
<feature type="transmembrane region" description="Helical" evidence="10">
    <location>
        <begin position="127"/>
        <end position="144"/>
    </location>
</feature>
<feature type="domain" description="Amino acid permease/ SLC12A" evidence="11">
    <location>
        <begin position="21"/>
        <end position="471"/>
    </location>
</feature>
<organism evidence="12 13">
    <name type="scientific">Pedobacter cryoconitis</name>
    <dbReference type="NCBI Taxonomy" id="188932"/>
    <lineage>
        <taxon>Bacteria</taxon>
        <taxon>Pseudomonadati</taxon>
        <taxon>Bacteroidota</taxon>
        <taxon>Sphingobacteriia</taxon>
        <taxon>Sphingobacteriales</taxon>
        <taxon>Sphingobacteriaceae</taxon>
        <taxon>Pedobacter</taxon>
    </lineage>
</organism>
<evidence type="ECO:0000256" key="7">
    <source>
        <dbReference type="ARBA" id="ARBA00022970"/>
    </source>
</evidence>
<gene>
    <name evidence="12" type="ORF">HDF25_001964</name>
</gene>
<evidence type="ECO:0000256" key="9">
    <source>
        <dbReference type="ARBA" id="ARBA00023136"/>
    </source>
</evidence>
<dbReference type="AlphaFoldDB" id="A0A7X0MJN9"/>
<comment type="similarity">
    <text evidence="2">Belongs to the amino acid-polyamine-organocation (APC) superfamily. Amino acid transporter (AAT) (TC 2.A.3.1) family.</text>
</comment>
<dbReference type="PROSITE" id="PS00218">
    <property type="entry name" value="AMINO_ACID_PERMEASE_1"/>
    <property type="match status" value="1"/>
</dbReference>
<keyword evidence="3" id="KW-0813">Transport</keyword>
<keyword evidence="5" id="KW-0997">Cell inner membrane</keyword>
<dbReference type="InterPro" id="IPR004840">
    <property type="entry name" value="Amino_acid_permease_CS"/>
</dbReference>
<evidence type="ECO:0000259" key="11">
    <source>
        <dbReference type="Pfam" id="PF00324"/>
    </source>
</evidence>
<evidence type="ECO:0000313" key="13">
    <source>
        <dbReference type="Proteomes" id="UP000521017"/>
    </source>
</evidence>
<dbReference type="PANTHER" id="PTHR43495">
    <property type="entry name" value="GABA PERMEASE"/>
    <property type="match status" value="1"/>
</dbReference>
<feature type="transmembrane region" description="Helical" evidence="10">
    <location>
        <begin position="358"/>
        <end position="379"/>
    </location>
</feature>
<dbReference type="PIRSF" id="PIRSF006060">
    <property type="entry name" value="AA_transporter"/>
    <property type="match status" value="1"/>
</dbReference>
<feature type="transmembrane region" description="Helical" evidence="10">
    <location>
        <begin position="385"/>
        <end position="403"/>
    </location>
</feature>
<evidence type="ECO:0000256" key="3">
    <source>
        <dbReference type="ARBA" id="ARBA00022448"/>
    </source>
</evidence>
<evidence type="ECO:0000256" key="2">
    <source>
        <dbReference type="ARBA" id="ARBA00008583"/>
    </source>
</evidence>
<evidence type="ECO:0000256" key="4">
    <source>
        <dbReference type="ARBA" id="ARBA00022475"/>
    </source>
</evidence>
<evidence type="ECO:0000256" key="5">
    <source>
        <dbReference type="ARBA" id="ARBA00022519"/>
    </source>
</evidence>
<reference evidence="12 13" key="1">
    <citation type="submission" date="2020-08" db="EMBL/GenBank/DDBJ databases">
        <title>Genomic Encyclopedia of Type Strains, Phase IV (KMG-V): Genome sequencing to study the core and pangenomes of soil and plant-associated prokaryotes.</title>
        <authorList>
            <person name="Whitman W."/>
        </authorList>
    </citation>
    <scope>NUCLEOTIDE SEQUENCE [LARGE SCALE GENOMIC DNA]</scope>
    <source>
        <strain evidence="12 13">M2T3</strain>
    </source>
</reference>